<dbReference type="PANTHER" id="PTHR13284:SF4">
    <property type="entry name" value="C2H2-TYPE DOMAIN-CONTAINING PROTEIN"/>
    <property type="match status" value="1"/>
</dbReference>
<proteinExistence type="predicted"/>
<sequence>MVREQQEKVTDDARDVECYQRNKSSSGSDIDKAVLKLLQRVCELQHRAWKENPIKARSKRRFVCGFGEVKKHLELGNAKLVIVAEDLEMGAKNNLVSENFEEVNNLCLANDVPVIKACKKHVIGRTLKKFPFVSVLVIINTNDIQELCEKALSLQKIKLILLRHVDQPSLFA</sequence>
<evidence type="ECO:0000259" key="1">
    <source>
        <dbReference type="Pfam" id="PF01248"/>
    </source>
</evidence>
<evidence type="ECO:0000313" key="3">
    <source>
        <dbReference type="Proteomes" id="UP000274131"/>
    </source>
</evidence>
<dbReference type="AlphaFoldDB" id="A0A0N4VED6"/>
<dbReference type="Proteomes" id="UP000274131">
    <property type="component" value="Unassembled WGS sequence"/>
</dbReference>
<dbReference type="GO" id="GO:0003730">
    <property type="term" value="F:mRNA 3'-UTR binding"/>
    <property type="evidence" value="ECO:0007669"/>
    <property type="project" value="TreeGrafter"/>
</dbReference>
<evidence type="ECO:0000313" key="4">
    <source>
        <dbReference type="WBParaSite" id="EVEC_0000904301-mRNA-1"/>
    </source>
</evidence>
<dbReference type="WBParaSite" id="EVEC_0000904301-mRNA-1">
    <property type="protein sequence ID" value="EVEC_0000904301-mRNA-1"/>
    <property type="gene ID" value="EVEC_0000904301"/>
</dbReference>
<gene>
    <name evidence="2" type="ORF">EVEC_LOCUS8484</name>
</gene>
<dbReference type="InterPro" id="IPR029064">
    <property type="entry name" value="Ribosomal_eL30-like_sf"/>
</dbReference>
<keyword evidence="3" id="KW-1185">Reference proteome</keyword>
<dbReference type="Gene3D" id="3.30.1330.30">
    <property type="match status" value="1"/>
</dbReference>
<organism evidence="4">
    <name type="scientific">Enterobius vermicularis</name>
    <name type="common">Human pinworm</name>
    <dbReference type="NCBI Taxonomy" id="51028"/>
    <lineage>
        <taxon>Eukaryota</taxon>
        <taxon>Metazoa</taxon>
        <taxon>Ecdysozoa</taxon>
        <taxon>Nematoda</taxon>
        <taxon>Chromadorea</taxon>
        <taxon>Rhabditida</taxon>
        <taxon>Spirurina</taxon>
        <taxon>Oxyuridomorpha</taxon>
        <taxon>Oxyuroidea</taxon>
        <taxon>Oxyuridae</taxon>
        <taxon>Enterobius</taxon>
    </lineage>
</organism>
<evidence type="ECO:0000313" key="2">
    <source>
        <dbReference type="EMBL" id="VDD93733.1"/>
    </source>
</evidence>
<reference evidence="4" key="1">
    <citation type="submission" date="2017-02" db="UniProtKB">
        <authorList>
            <consortium name="WormBaseParasite"/>
        </authorList>
    </citation>
    <scope>IDENTIFICATION</scope>
</reference>
<dbReference type="OrthoDB" id="263617at2759"/>
<feature type="domain" description="Ribosomal protein eL8/eL30/eS12/Gadd45" evidence="1">
    <location>
        <begin position="48"/>
        <end position="147"/>
    </location>
</feature>
<dbReference type="EMBL" id="UXUI01009447">
    <property type="protein sequence ID" value="VDD93733.1"/>
    <property type="molecule type" value="Genomic_DNA"/>
</dbReference>
<dbReference type="InterPro" id="IPR004038">
    <property type="entry name" value="Ribosomal_eL8/eL30/eS12/Gad45"/>
</dbReference>
<dbReference type="PANTHER" id="PTHR13284">
    <property type="entry name" value="GH01354P"/>
    <property type="match status" value="1"/>
</dbReference>
<dbReference type="SUPFAM" id="SSF55315">
    <property type="entry name" value="L30e-like"/>
    <property type="match status" value="1"/>
</dbReference>
<dbReference type="InterPro" id="IPR040051">
    <property type="entry name" value="SECISBP2"/>
</dbReference>
<dbReference type="Pfam" id="PF01248">
    <property type="entry name" value="Ribosomal_L7Ae"/>
    <property type="match status" value="1"/>
</dbReference>
<protein>
    <submittedName>
        <fullName evidence="4">Ribosomal_L7Ae domain-containing protein</fullName>
    </submittedName>
</protein>
<dbReference type="GO" id="GO:0035368">
    <property type="term" value="F:selenocysteine insertion sequence binding"/>
    <property type="evidence" value="ECO:0007669"/>
    <property type="project" value="InterPro"/>
</dbReference>
<accession>A0A0N4VED6</accession>
<dbReference type="STRING" id="51028.A0A0N4VED6"/>
<dbReference type="GO" id="GO:0043021">
    <property type="term" value="F:ribonucleoprotein complex binding"/>
    <property type="evidence" value="ECO:0007669"/>
    <property type="project" value="TreeGrafter"/>
</dbReference>
<dbReference type="GO" id="GO:1990904">
    <property type="term" value="C:ribonucleoprotein complex"/>
    <property type="evidence" value="ECO:0007669"/>
    <property type="project" value="TreeGrafter"/>
</dbReference>
<reference evidence="2 3" key="2">
    <citation type="submission" date="2018-10" db="EMBL/GenBank/DDBJ databases">
        <authorList>
            <consortium name="Pathogen Informatics"/>
        </authorList>
    </citation>
    <scope>NUCLEOTIDE SEQUENCE [LARGE SCALE GENOMIC DNA]</scope>
</reference>
<name>A0A0N4VED6_ENTVE</name>
<dbReference type="GO" id="GO:0005739">
    <property type="term" value="C:mitochondrion"/>
    <property type="evidence" value="ECO:0007669"/>
    <property type="project" value="TreeGrafter"/>
</dbReference>